<dbReference type="GO" id="GO:0005829">
    <property type="term" value="C:cytosol"/>
    <property type="evidence" value="ECO:0007669"/>
    <property type="project" value="TreeGrafter"/>
</dbReference>
<dbReference type="PANTHER" id="PTHR31223">
    <property type="entry name" value="LOG FAMILY PROTEIN YJL055W"/>
    <property type="match status" value="1"/>
</dbReference>
<dbReference type="GO" id="GO:0016799">
    <property type="term" value="F:hydrolase activity, hydrolyzing N-glycosyl compounds"/>
    <property type="evidence" value="ECO:0007669"/>
    <property type="project" value="TreeGrafter"/>
</dbReference>
<accession>M8BRH6</accession>
<dbReference type="PANTHER" id="PTHR31223:SF40">
    <property type="entry name" value="CYTOKININ RIBOSIDE 5'-MONOPHOSPHATE PHOSPHORIBOHYDROLASE LOGL3-RELATED"/>
    <property type="match status" value="1"/>
</dbReference>
<dbReference type="Gene3D" id="3.40.50.450">
    <property type="match status" value="1"/>
</dbReference>
<evidence type="ECO:0000313" key="6">
    <source>
        <dbReference type="EnsemblPlants" id="EMT24594"/>
    </source>
</evidence>
<dbReference type="SUPFAM" id="SSF102405">
    <property type="entry name" value="MCP/YpsA-like"/>
    <property type="match status" value="1"/>
</dbReference>
<protein>
    <recommendedName>
        <fullName evidence="2">cytokinin riboside 5'-monophosphate phosphoribohydrolase</fullName>
        <ecNumber evidence="2">3.2.2.n1</ecNumber>
    </recommendedName>
</protein>
<name>M8BRH6_AEGTA</name>
<keyword evidence="3" id="KW-0203">Cytokinin biosynthesis</keyword>
<dbReference type="EnsemblPlants" id="EMT24594">
    <property type="protein sequence ID" value="EMT24594"/>
    <property type="gene ID" value="F775_44049"/>
</dbReference>
<dbReference type="GO" id="GO:0009691">
    <property type="term" value="P:cytokinin biosynthetic process"/>
    <property type="evidence" value="ECO:0007669"/>
    <property type="project" value="UniProtKB-KW"/>
</dbReference>
<dbReference type="InterPro" id="IPR031100">
    <property type="entry name" value="LOG_fam"/>
</dbReference>
<proteinExistence type="inferred from homology"/>
<comment type="catalytic activity">
    <reaction evidence="4">
        <text>N(6)-(dimethylallyl)adenosine 5'-phosphate + H2O = N(6)-dimethylallyladenine + D-ribose 5-phosphate</text>
        <dbReference type="Rhea" id="RHEA:48560"/>
        <dbReference type="ChEBI" id="CHEBI:15377"/>
        <dbReference type="ChEBI" id="CHEBI:17660"/>
        <dbReference type="ChEBI" id="CHEBI:57526"/>
        <dbReference type="ChEBI" id="CHEBI:78346"/>
        <dbReference type="EC" id="3.2.2.n1"/>
    </reaction>
</comment>
<evidence type="ECO:0000256" key="1">
    <source>
        <dbReference type="ARBA" id="ARBA00006763"/>
    </source>
</evidence>
<evidence type="ECO:0000256" key="3">
    <source>
        <dbReference type="ARBA" id="ARBA00022712"/>
    </source>
</evidence>
<reference evidence="6" key="1">
    <citation type="submission" date="2015-06" db="UniProtKB">
        <authorList>
            <consortium name="EnsemblPlants"/>
        </authorList>
    </citation>
    <scope>IDENTIFICATION</scope>
</reference>
<evidence type="ECO:0000256" key="2">
    <source>
        <dbReference type="ARBA" id="ARBA00012205"/>
    </source>
</evidence>
<evidence type="ECO:0000256" key="4">
    <source>
        <dbReference type="ARBA" id="ARBA00047718"/>
    </source>
</evidence>
<comment type="catalytic activity">
    <reaction evidence="5">
        <text>9-ribosyl-trans-zeatin 5'-phosphate + H2O = trans-zeatin + D-ribose 5-phosphate</text>
        <dbReference type="Rhea" id="RHEA:48564"/>
        <dbReference type="ChEBI" id="CHEBI:15377"/>
        <dbReference type="ChEBI" id="CHEBI:16522"/>
        <dbReference type="ChEBI" id="CHEBI:78346"/>
        <dbReference type="ChEBI" id="CHEBI:87947"/>
        <dbReference type="EC" id="3.2.2.n1"/>
    </reaction>
</comment>
<dbReference type="EC" id="3.2.2.n1" evidence="2"/>
<dbReference type="AlphaFoldDB" id="M8BRH6"/>
<dbReference type="Pfam" id="PF03641">
    <property type="entry name" value="Lysine_decarbox"/>
    <property type="match status" value="1"/>
</dbReference>
<organism evidence="6">
    <name type="scientific">Aegilops tauschii</name>
    <name type="common">Tausch's goatgrass</name>
    <name type="synonym">Aegilops squarrosa</name>
    <dbReference type="NCBI Taxonomy" id="37682"/>
    <lineage>
        <taxon>Eukaryota</taxon>
        <taxon>Viridiplantae</taxon>
        <taxon>Streptophyta</taxon>
        <taxon>Embryophyta</taxon>
        <taxon>Tracheophyta</taxon>
        <taxon>Spermatophyta</taxon>
        <taxon>Magnoliopsida</taxon>
        <taxon>Liliopsida</taxon>
        <taxon>Poales</taxon>
        <taxon>Poaceae</taxon>
        <taxon>BOP clade</taxon>
        <taxon>Pooideae</taxon>
        <taxon>Triticodae</taxon>
        <taxon>Triticeae</taxon>
        <taxon>Triticinae</taxon>
        <taxon>Aegilops</taxon>
    </lineage>
</organism>
<evidence type="ECO:0000256" key="5">
    <source>
        <dbReference type="ARBA" id="ARBA00049153"/>
    </source>
</evidence>
<sequence>METVDRRRRRLHGQGGHAYEVVIRRVREELLEVITWAQLGIHHKPVGLLNVDGYYYSLLTFIDQAVGEGFINPAAHRITLD</sequence>
<dbReference type="GO" id="GO:0005634">
    <property type="term" value="C:nucleus"/>
    <property type="evidence" value="ECO:0007669"/>
    <property type="project" value="TreeGrafter"/>
</dbReference>
<comment type="similarity">
    <text evidence="1">Belongs to the LOG family.</text>
</comment>